<dbReference type="Gene3D" id="3.40.190.10">
    <property type="entry name" value="Periplasmic binding protein-like II"/>
    <property type="match status" value="2"/>
</dbReference>
<gene>
    <name evidence="1" type="ORF">SDC9_186364</name>
</gene>
<evidence type="ECO:0000313" key="1">
    <source>
        <dbReference type="EMBL" id="MPN38839.1"/>
    </source>
</evidence>
<dbReference type="AlphaFoldDB" id="A0A645HKU0"/>
<protein>
    <submittedName>
        <fullName evidence="1">Uncharacterized protein</fullName>
    </submittedName>
</protein>
<dbReference type="SUPFAM" id="SSF53850">
    <property type="entry name" value="Periplasmic binding protein-like II"/>
    <property type="match status" value="1"/>
</dbReference>
<sequence>MVLALQQGEADALTAELPVAQGVIAANPELKIVTFADGKGFEADTTVSIAVKKGNTELLNQIQSALDSITEEERVEIMKQATDRQPATAE</sequence>
<organism evidence="1">
    <name type="scientific">bioreactor metagenome</name>
    <dbReference type="NCBI Taxonomy" id="1076179"/>
    <lineage>
        <taxon>unclassified sequences</taxon>
        <taxon>metagenomes</taxon>
        <taxon>ecological metagenomes</taxon>
    </lineage>
</organism>
<dbReference type="EMBL" id="VSSQ01094310">
    <property type="protein sequence ID" value="MPN38839.1"/>
    <property type="molecule type" value="Genomic_DNA"/>
</dbReference>
<proteinExistence type="predicted"/>
<comment type="caution">
    <text evidence="1">The sequence shown here is derived from an EMBL/GenBank/DDBJ whole genome shotgun (WGS) entry which is preliminary data.</text>
</comment>
<reference evidence="1" key="1">
    <citation type="submission" date="2019-08" db="EMBL/GenBank/DDBJ databases">
        <authorList>
            <person name="Kucharzyk K."/>
            <person name="Murdoch R.W."/>
            <person name="Higgins S."/>
            <person name="Loffler F."/>
        </authorList>
    </citation>
    <scope>NUCLEOTIDE SEQUENCE</scope>
</reference>
<name>A0A645HKU0_9ZZZZ</name>
<accession>A0A645HKU0</accession>